<name>A0A1I7E5S0_9RHOB</name>
<evidence type="ECO:0000256" key="2">
    <source>
        <dbReference type="ARBA" id="ARBA00022801"/>
    </source>
</evidence>
<evidence type="ECO:0000256" key="3">
    <source>
        <dbReference type="ARBA" id="ARBA00022825"/>
    </source>
</evidence>
<dbReference type="Pfam" id="PF00082">
    <property type="entry name" value="Peptidase_S8"/>
    <property type="match status" value="1"/>
</dbReference>
<keyword evidence="2" id="KW-0378">Hydrolase</keyword>
<dbReference type="eggNOG" id="COG1404">
    <property type="taxonomic scope" value="Bacteria"/>
</dbReference>
<accession>A0A1I7E5S0</accession>
<dbReference type="Gene3D" id="2.60.120.1290">
    <property type="match status" value="1"/>
</dbReference>
<feature type="region of interest" description="Disordered" evidence="4">
    <location>
        <begin position="658"/>
        <end position="698"/>
    </location>
</feature>
<dbReference type="STRING" id="999627.SAMN05216236_14532"/>
<sequence length="698" mass="75402">MSLKWYSDPKPEQFKNPAAAFRLNALDDLLTSPDQPSADEIWWLAALEFGTNKDGSPRSLEEFMDWIPSQFIDQLFVPPEYYYPDSLLETETNSVTVVAQRALLNLINQVDSDAPVSMLDLGGVASPDMLRYFRDGPELNLRHIHEQLPEGAAVIAVIDSGIAVGHNLFRKRGSGTALDKTRVAFLWNMDGATTPSSPPQHWFRSGIDTLLALNMHEDHLDEATFYAQIGLIDWPRHGLNPVAHRISHGTHVMGLAAGLEPKDADLLDKRPIIAVQLPTNLVRDVSGANMSPAIKQALQFIRRAAKRFTIGLTSNRPPVVVNFSFGDFSGPHDGTGKMAEVLGKGFKSSSTNIRAVVLPSGNGNLSRCHAQVDLTARYPRADLNWRVQPEDLTVSSVEIWLPKSAAVPPVGSISLSVDHPAIAHSVTVECVPGAKAHLTAKDGTKIGHVSFTGPLHPTLRSRFTISIRPTAAADRIVALAPAGVWRLTLELGQSADDLRLEAWIARDETLPGFPDFGRQSYFDNSDYVRFYRPGVAVSPFDLPALIGKPLSYDPADPGLVRRAGTISGFACASAPAVLAGIVQPDRTIAAYSSGGPTDNPDRMGPDASATTDDSPVLAGVLSAGSNSGSLVAMRGTSVAAPQAVRWIAAELRPSKHDGRTLIRDMATSHPKLPEVRAGKGHMNVDPPFGSQRRPRPEA</sequence>
<proteinExistence type="predicted"/>
<dbReference type="GO" id="GO:0006508">
    <property type="term" value="P:proteolysis"/>
    <property type="evidence" value="ECO:0007669"/>
    <property type="project" value="UniProtKB-KW"/>
</dbReference>
<dbReference type="InterPro" id="IPR036852">
    <property type="entry name" value="Peptidase_S8/S53_dom_sf"/>
</dbReference>
<dbReference type="RefSeq" id="WP_027263835.1">
    <property type="nucleotide sequence ID" value="NZ_FPAW01000045.1"/>
</dbReference>
<dbReference type="InterPro" id="IPR015500">
    <property type="entry name" value="Peptidase_S8_subtilisin-rel"/>
</dbReference>
<dbReference type="PRINTS" id="PR00723">
    <property type="entry name" value="SUBTILISIN"/>
</dbReference>
<dbReference type="Proteomes" id="UP000182466">
    <property type="component" value="Unassembled WGS sequence"/>
</dbReference>
<keyword evidence="3" id="KW-0720">Serine protease</keyword>
<dbReference type="GO" id="GO:0004252">
    <property type="term" value="F:serine-type endopeptidase activity"/>
    <property type="evidence" value="ECO:0007669"/>
    <property type="project" value="InterPro"/>
</dbReference>
<dbReference type="EMBL" id="FPAW01000045">
    <property type="protein sequence ID" value="SFU19288.1"/>
    <property type="molecule type" value="Genomic_DNA"/>
</dbReference>
<keyword evidence="1" id="KW-0645">Protease</keyword>
<evidence type="ECO:0000256" key="1">
    <source>
        <dbReference type="ARBA" id="ARBA00022670"/>
    </source>
</evidence>
<feature type="domain" description="Peptidase S8/S53" evidence="5">
    <location>
        <begin position="153"/>
        <end position="648"/>
    </location>
</feature>
<feature type="region of interest" description="Disordered" evidence="4">
    <location>
        <begin position="589"/>
        <end position="612"/>
    </location>
</feature>
<evidence type="ECO:0000313" key="6">
    <source>
        <dbReference type="EMBL" id="SFU19288.1"/>
    </source>
</evidence>
<keyword evidence="7" id="KW-1185">Reference proteome</keyword>
<dbReference type="SUPFAM" id="SSF52743">
    <property type="entry name" value="Subtilisin-like"/>
    <property type="match status" value="1"/>
</dbReference>
<organism evidence="6 7">
    <name type="scientific">Sedimentitalea nanhaiensis</name>
    <dbReference type="NCBI Taxonomy" id="999627"/>
    <lineage>
        <taxon>Bacteria</taxon>
        <taxon>Pseudomonadati</taxon>
        <taxon>Pseudomonadota</taxon>
        <taxon>Alphaproteobacteria</taxon>
        <taxon>Rhodobacterales</taxon>
        <taxon>Paracoccaceae</taxon>
        <taxon>Sedimentitalea</taxon>
    </lineage>
</organism>
<dbReference type="AlphaFoldDB" id="A0A1I7E5S0"/>
<dbReference type="InterPro" id="IPR000209">
    <property type="entry name" value="Peptidase_S8/S53_dom"/>
</dbReference>
<gene>
    <name evidence="6" type="ORF">SAMN05216236_14532</name>
</gene>
<dbReference type="OrthoDB" id="8010691at2"/>
<dbReference type="Gene3D" id="3.40.50.200">
    <property type="entry name" value="Peptidase S8/S53 domain"/>
    <property type="match status" value="1"/>
</dbReference>
<evidence type="ECO:0000313" key="7">
    <source>
        <dbReference type="Proteomes" id="UP000182466"/>
    </source>
</evidence>
<reference evidence="6 7" key="1">
    <citation type="submission" date="2016-10" db="EMBL/GenBank/DDBJ databases">
        <authorList>
            <person name="de Groot N.N."/>
        </authorList>
    </citation>
    <scope>NUCLEOTIDE SEQUENCE [LARGE SCALE GENOMIC DNA]</scope>
    <source>
        <strain evidence="6 7">CGMCC 1.10959</strain>
    </source>
</reference>
<evidence type="ECO:0000256" key="4">
    <source>
        <dbReference type="SAM" id="MobiDB-lite"/>
    </source>
</evidence>
<protein>
    <submittedName>
        <fullName evidence="6">Subtilase family protein</fullName>
    </submittedName>
</protein>
<evidence type="ECO:0000259" key="5">
    <source>
        <dbReference type="Pfam" id="PF00082"/>
    </source>
</evidence>